<dbReference type="EMBL" id="CP115667">
    <property type="protein sequence ID" value="WBW50603.1"/>
    <property type="molecule type" value="Genomic_DNA"/>
</dbReference>
<organism evidence="5 6">
    <name type="scientific">Peptoniphilus equinus</name>
    <dbReference type="NCBI Taxonomy" id="3016343"/>
    <lineage>
        <taxon>Bacteria</taxon>
        <taxon>Bacillati</taxon>
        <taxon>Bacillota</taxon>
        <taxon>Tissierellia</taxon>
        <taxon>Tissierellales</taxon>
        <taxon>Peptoniphilaceae</taxon>
        <taxon>Peptoniphilus</taxon>
    </lineage>
</organism>
<reference evidence="5 6" key="1">
    <citation type="submission" date="2023-01" db="EMBL/GenBank/DDBJ databases">
        <authorList>
            <person name="Lee S.H."/>
            <person name="Jung H.S."/>
            <person name="Yun J.U."/>
        </authorList>
    </citation>
    <scope>NUCLEOTIDE SEQUENCE [LARGE SCALE GENOMIC DNA]</scope>
    <source>
        <strain evidence="5 6">CBA3646</strain>
    </source>
</reference>
<keyword evidence="1" id="KW-0963">Cytoplasm</keyword>
<dbReference type="SUPFAM" id="SSF46785">
    <property type="entry name" value="Winged helix' DNA-binding domain"/>
    <property type="match status" value="2"/>
</dbReference>
<keyword evidence="2" id="KW-0132">Cell division</keyword>
<evidence type="ECO:0000256" key="1">
    <source>
        <dbReference type="ARBA" id="ARBA00022490"/>
    </source>
</evidence>
<dbReference type="NCBIfam" id="TIGR00281">
    <property type="entry name" value="SMC-Scp complex subunit ScpB"/>
    <property type="match status" value="1"/>
</dbReference>
<accession>A0ABY7QWK8</accession>
<keyword evidence="6" id="KW-1185">Reference proteome</keyword>
<evidence type="ECO:0000256" key="4">
    <source>
        <dbReference type="ARBA" id="ARBA00023306"/>
    </source>
</evidence>
<dbReference type="PANTHER" id="PTHR34298">
    <property type="entry name" value="SEGREGATION AND CONDENSATION PROTEIN B"/>
    <property type="match status" value="1"/>
</dbReference>
<name>A0ABY7QWK8_9FIRM</name>
<dbReference type="PANTHER" id="PTHR34298:SF2">
    <property type="entry name" value="SEGREGATION AND CONDENSATION PROTEIN B"/>
    <property type="match status" value="1"/>
</dbReference>
<dbReference type="RefSeq" id="WP_271192128.1">
    <property type="nucleotide sequence ID" value="NZ_CP115667.1"/>
</dbReference>
<gene>
    <name evidence="5" type="primary">scpB</name>
    <name evidence="5" type="ORF">O6R05_03390</name>
</gene>
<evidence type="ECO:0000256" key="3">
    <source>
        <dbReference type="ARBA" id="ARBA00022829"/>
    </source>
</evidence>
<dbReference type="Pfam" id="PF04079">
    <property type="entry name" value="SMC_ScpB"/>
    <property type="match status" value="1"/>
</dbReference>
<dbReference type="Gene3D" id="1.10.10.10">
    <property type="entry name" value="Winged helix-like DNA-binding domain superfamily/Winged helix DNA-binding domain"/>
    <property type="match status" value="2"/>
</dbReference>
<dbReference type="Proteomes" id="UP001210339">
    <property type="component" value="Chromosome"/>
</dbReference>
<keyword evidence="3" id="KW-0159">Chromosome partition</keyword>
<evidence type="ECO:0000256" key="2">
    <source>
        <dbReference type="ARBA" id="ARBA00022618"/>
    </source>
</evidence>
<dbReference type="InterPro" id="IPR036390">
    <property type="entry name" value="WH_DNA-bd_sf"/>
</dbReference>
<sequence>MNKNEVIGAIESILFAWSEPCSVKELKEALGVSEAAIYEAVGELEQAYAEPGRGLRLTVAADKFSLSTKPDYFDVITHFVTKKNIKNLSSASLEVLSIVAYKQPITKIEIESIRGVKCDSTLKNLTELGLIEITGKLKQVGTPNVYETTENFLMKFGLKSLEELPLLDSDTQETNFLEE</sequence>
<keyword evidence="4" id="KW-0131">Cell cycle</keyword>
<dbReference type="PIRSF" id="PIRSF019345">
    <property type="entry name" value="ScpB"/>
    <property type="match status" value="1"/>
</dbReference>
<proteinExistence type="predicted"/>
<dbReference type="InterPro" id="IPR036388">
    <property type="entry name" value="WH-like_DNA-bd_sf"/>
</dbReference>
<evidence type="ECO:0000313" key="6">
    <source>
        <dbReference type="Proteomes" id="UP001210339"/>
    </source>
</evidence>
<protein>
    <submittedName>
        <fullName evidence="5">SMC-Scp complex subunit ScpB</fullName>
    </submittedName>
</protein>
<evidence type="ECO:0000313" key="5">
    <source>
        <dbReference type="EMBL" id="WBW50603.1"/>
    </source>
</evidence>
<dbReference type="InterPro" id="IPR005234">
    <property type="entry name" value="ScpB_csome_segregation"/>
</dbReference>